<organism evidence="6 7">
    <name type="scientific">Chara braunii</name>
    <name type="common">Braun's stonewort</name>
    <dbReference type="NCBI Taxonomy" id="69332"/>
    <lineage>
        <taxon>Eukaryota</taxon>
        <taxon>Viridiplantae</taxon>
        <taxon>Streptophyta</taxon>
        <taxon>Charophyceae</taxon>
        <taxon>Charales</taxon>
        <taxon>Characeae</taxon>
        <taxon>Chara</taxon>
    </lineage>
</organism>
<feature type="domain" description="UBC core" evidence="5">
    <location>
        <begin position="294"/>
        <end position="465"/>
    </location>
</feature>
<protein>
    <recommendedName>
        <fullName evidence="5">UBC core domain-containing protein</fullName>
    </recommendedName>
</protein>
<feature type="compositionally biased region" description="Gly residues" evidence="4">
    <location>
        <begin position="11"/>
        <end position="40"/>
    </location>
</feature>
<comment type="caution">
    <text evidence="6">The sequence shown here is derived from an EMBL/GenBank/DDBJ whole genome shotgun (WGS) entry which is preliminary data.</text>
</comment>
<feature type="compositionally biased region" description="Basic and acidic residues" evidence="4">
    <location>
        <begin position="739"/>
        <end position="775"/>
    </location>
</feature>
<dbReference type="InterPro" id="IPR000608">
    <property type="entry name" value="UBC"/>
</dbReference>
<dbReference type="PROSITE" id="PS50127">
    <property type="entry name" value="UBC_2"/>
    <property type="match status" value="1"/>
</dbReference>
<dbReference type="EMBL" id="BFEA01000189">
    <property type="protein sequence ID" value="GBG73757.1"/>
    <property type="molecule type" value="Genomic_DNA"/>
</dbReference>
<evidence type="ECO:0000256" key="1">
    <source>
        <dbReference type="ARBA" id="ARBA00022679"/>
    </source>
</evidence>
<dbReference type="STRING" id="69332.A0A388KUM8"/>
<feature type="region of interest" description="Disordered" evidence="4">
    <location>
        <begin position="388"/>
        <end position="492"/>
    </location>
</feature>
<feature type="compositionally biased region" description="Polar residues" evidence="4">
    <location>
        <begin position="804"/>
        <end position="814"/>
    </location>
</feature>
<dbReference type="CDD" id="cd00195">
    <property type="entry name" value="UBCc_UEV"/>
    <property type="match status" value="1"/>
</dbReference>
<feature type="region of interest" description="Disordered" evidence="4">
    <location>
        <begin position="95"/>
        <end position="136"/>
    </location>
</feature>
<dbReference type="SMART" id="SM00212">
    <property type="entry name" value="UBCc"/>
    <property type="match status" value="1"/>
</dbReference>
<proteinExistence type="predicted"/>
<feature type="compositionally biased region" description="Low complexity" evidence="4">
    <location>
        <begin position="412"/>
        <end position="428"/>
    </location>
</feature>
<feature type="active site" description="Glycyl thioester intermediate" evidence="3">
    <location>
        <position position="380"/>
    </location>
</feature>
<feature type="region of interest" description="Disordered" evidence="4">
    <location>
        <begin position="730"/>
        <end position="816"/>
    </location>
</feature>
<feature type="region of interest" description="Disordered" evidence="4">
    <location>
        <begin position="219"/>
        <end position="240"/>
    </location>
</feature>
<feature type="compositionally biased region" description="Basic and acidic residues" evidence="4">
    <location>
        <begin position="455"/>
        <end position="473"/>
    </location>
</feature>
<evidence type="ECO:0000256" key="3">
    <source>
        <dbReference type="PROSITE-ProRule" id="PRU10133"/>
    </source>
</evidence>
<dbReference type="Pfam" id="PF00179">
    <property type="entry name" value="UQ_con"/>
    <property type="match status" value="1"/>
</dbReference>
<feature type="compositionally biased region" description="Basic residues" evidence="4">
    <location>
        <begin position="1"/>
        <end position="10"/>
    </location>
</feature>
<gene>
    <name evidence="6" type="ORF">CBR_g17097</name>
</gene>
<dbReference type="PANTHER" id="PTHR24067">
    <property type="entry name" value="UBIQUITIN-CONJUGATING ENZYME E2"/>
    <property type="match status" value="1"/>
</dbReference>
<feature type="compositionally biased region" description="Low complexity" evidence="4">
    <location>
        <begin position="95"/>
        <end position="110"/>
    </location>
</feature>
<dbReference type="Gramene" id="GBG73757">
    <property type="protein sequence ID" value="GBG73757"/>
    <property type="gene ID" value="CBR_g17097"/>
</dbReference>
<feature type="region of interest" description="Disordered" evidence="4">
    <location>
        <begin position="1"/>
        <end position="44"/>
    </location>
</feature>
<feature type="compositionally biased region" description="Low complexity" evidence="4">
    <location>
        <begin position="602"/>
        <end position="616"/>
    </location>
</feature>
<reference evidence="6 7" key="1">
    <citation type="journal article" date="2018" name="Cell">
        <title>The Chara Genome: Secondary Complexity and Implications for Plant Terrestrialization.</title>
        <authorList>
            <person name="Nishiyama T."/>
            <person name="Sakayama H."/>
            <person name="Vries J.D."/>
            <person name="Buschmann H."/>
            <person name="Saint-Marcoux D."/>
            <person name="Ullrich K.K."/>
            <person name="Haas F.B."/>
            <person name="Vanderstraeten L."/>
            <person name="Becker D."/>
            <person name="Lang D."/>
            <person name="Vosolsobe S."/>
            <person name="Rombauts S."/>
            <person name="Wilhelmsson P.K.I."/>
            <person name="Janitza P."/>
            <person name="Kern R."/>
            <person name="Heyl A."/>
            <person name="Rumpler F."/>
            <person name="Villalobos L.I.A.C."/>
            <person name="Clay J.M."/>
            <person name="Skokan R."/>
            <person name="Toyoda A."/>
            <person name="Suzuki Y."/>
            <person name="Kagoshima H."/>
            <person name="Schijlen E."/>
            <person name="Tajeshwar N."/>
            <person name="Catarino B."/>
            <person name="Hetherington A.J."/>
            <person name="Saltykova A."/>
            <person name="Bonnot C."/>
            <person name="Breuninger H."/>
            <person name="Symeonidi A."/>
            <person name="Radhakrishnan G.V."/>
            <person name="Van Nieuwerburgh F."/>
            <person name="Deforce D."/>
            <person name="Chang C."/>
            <person name="Karol K.G."/>
            <person name="Hedrich R."/>
            <person name="Ulvskov P."/>
            <person name="Glockner G."/>
            <person name="Delwiche C.F."/>
            <person name="Petrasek J."/>
            <person name="Van de Peer Y."/>
            <person name="Friml J."/>
            <person name="Beilby M."/>
            <person name="Dolan L."/>
            <person name="Kohara Y."/>
            <person name="Sugano S."/>
            <person name="Fujiyama A."/>
            <person name="Delaux P.-M."/>
            <person name="Quint M."/>
            <person name="TheiBen G."/>
            <person name="Hagemann M."/>
            <person name="Harholt J."/>
            <person name="Dunand C."/>
            <person name="Zachgo S."/>
            <person name="Langdale J."/>
            <person name="Maumus F."/>
            <person name="Straeten D.V.D."/>
            <person name="Gould S.B."/>
            <person name="Rensing S.A."/>
        </authorList>
    </citation>
    <scope>NUCLEOTIDE SEQUENCE [LARGE SCALE GENOMIC DNA]</scope>
    <source>
        <strain evidence="6 7">S276</strain>
    </source>
</reference>
<evidence type="ECO:0000256" key="2">
    <source>
        <dbReference type="ARBA" id="ARBA00022786"/>
    </source>
</evidence>
<feature type="compositionally biased region" description="Polar residues" evidence="4">
    <location>
        <begin position="521"/>
        <end position="535"/>
    </location>
</feature>
<evidence type="ECO:0000313" key="7">
    <source>
        <dbReference type="Proteomes" id="UP000265515"/>
    </source>
</evidence>
<dbReference type="InterPro" id="IPR050113">
    <property type="entry name" value="Ub_conjugating_enzyme"/>
</dbReference>
<feature type="region of interest" description="Disordered" evidence="4">
    <location>
        <begin position="521"/>
        <end position="631"/>
    </location>
</feature>
<dbReference type="Proteomes" id="UP000265515">
    <property type="component" value="Unassembled WGS sequence"/>
</dbReference>
<accession>A0A388KUM8</accession>
<evidence type="ECO:0000256" key="4">
    <source>
        <dbReference type="SAM" id="MobiDB-lite"/>
    </source>
</evidence>
<dbReference type="SUPFAM" id="SSF54495">
    <property type="entry name" value="UBC-like"/>
    <property type="match status" value="2"/>
</dbReference>
<evidence type="ECO:0000259" key="5">
    <source>
        <dbReference type="PROSITE" id="PS50127"/>
    </source>
</evidence>
<dbReference type="GO" id="GO:0016740">
    <property type="term" value="F:transferase activity"/>
    <property type="evidence" value="ECO:0007669"/>
    <property type="project" value="UniProtKB-KW"/>
</dbReference>
<dbReference type="Gene3D" id="3.10.110.10">
    <property type="entry name" value="Ubiquitin Conjugating Enzyme"/>
    <property type="match status" value="2"/>
</dbReference>
<dbReference type="OrthoDB" id="9973183at2759"/>
<feature type="compositionally biased region" description="Polar residues" evidence="4">
    <location>
        <begin position="474"/>
        <end position="488"/>
    </location>
</feature>
<dbReference type="AlphaFoldDB" id="A0A388KUM8"/>
<sequence length="1031" mass="109871">MERRQGRRGGRGGGGGGAGEGSGGGGGGGGGGEGGGGKGGAVRSKASWSSCFCCLDNGEWEKRKKKRDTRSRRRRSRRRYDREVSDLGSLLYKASMSNSGRTASSGSSSDVRSRAQKGELGRSGSRGSGRRRDARLAGGWDSRSLHAVKQLHETLRDMPVGERDRLLREDLLLLSPIINELCPKLPETHYTFVLPYADDVDVSANRYVGGLLDSIKRRQKPPRWPVQSAHSGNNQDKASDPFRVPSEYRRILARKNNGIILEPPRFVRRLVEKPLPKDYAQYAIAQPKMTMVATSMLRIMCELRLLKLNPLPGISAGPVEEDNLYKWRAVFEGPAGTPWAGGRYILDIEIPEGYPRKPPSQLRFISRMFHPNIDPRGVPCIDLMESHAGTRGDAQDGSLWRSSSATVHSDETPLSLSTAASSPAASTPFRETGTSIGEREGQLSAFDIRGQGAGTRRESAALSQRGDDSDHHQQNLSSASGASGTVTPKASAADARGEFLQPGTSDLANLPTCHSAATQESSHMFVSSAHDSTPGLSPHSGGRGASCLPLPLLPPPAERHSRRKEVPTVMGSIGTVSDRGMLQAAATEAEEDTWDVDSSHASPTSQSPLQTPSFTPCSSPPESLFRHRDCEGSMTPDHAWVSASGPNASSSTLEETMAVRFMDGGGLATVPKMASTAPLMQPEVLTTSWVVGRGGARQVGQVNFKTCALGVVPTTHIVQIMKSRAGLSSTVQMPSATNRKPESIKSDVGKAHAAAGRERAPTGRGGESRVAKLVKENGSSARSRDWMAGQGQLCPGPEFAKQGPASQQKQQATSVDGRCRDVDISSGPNHALLRGGELAHRTAVSSPLLPMQREPSSQANLRIPLVRNGELDESNGRAEDRHPLPSPLRSSVSPLMAARAAQPSVQASDVAASVNSLDNASTDRADVAADNIRLTPCPSGRLSTDSVSLANAAADAHREWTGCCSLTSILVSVQMLFWEATPENAVNTAAASVYQNSQLEWAGIVRQCAAESLRVRESGHSLGVSCGDPLL</sequence>
<name>A0A388KUM8_CHABU</name>
<dbReference type="InterPro" id="IPR016135">
    <property type="entry name" value="UBQ-conjugating_enzyme/RWD"/>
</dbReference>
<dbReference type="InterPro" id="IPR023313">
    <property type="entry name" value="UBQ-conjugating_AS"/>
</dbReference>
<keyword evidence="7" id="KW-1185">Reference proteome</keyword>
<feature type="compositionally biased region" description="Basic and acidic residues" evidence="4">
    <location>
        <begin position="111"/>
        <end position="120"/>
    </location>
</feature>
<dbReference type="PROSITE" id="PS00183">
    <property type="entry name" value="UBC_1"/>
    <property type="match status" value="1"/>
</dbReference>
<keyword evidence="1" id="KW-0808">Transferase</keyword>
<keyword evidence="2" id="KW-0833">Ubl conjugation pathway</keyword>
<evidence type="ECO:0000313" key="6">
    <source>
        <dbReference type="EMBL" id="GBG73757.1"/>
    </source>
</evidence>